<evidence type="ECO:0000313" key="2">
    <source>
        <dbReference type="Proteomes" id="UP000238365"/>
    </source>
</evidence>
<keyword evidence="2" id="KW-1185">Reference proteome</keyword>
<evidence type="ECO:0000313" key="1">
    <source>
        <dbReference type="EMBL" id="AUX95363.1"/>
    </source>
</evidence>
<dbReference type="KEGG" id="pgz:C2E15_03565"/>
<protein>
    <submittedName>
        <fullName evidence="1">Uncharacterized protein</fullName>
    </submittedName>
</protein>
<dbReference type="Proteomes" id="UP000238365">
    <property type="component" value="Chromosome"/>
</dbReference>
<organism evidence="1 2">
    <name type="scientific">Mixta gaviniae</name>
    <dbReference type="NCBI Taxonomy" id="665914"/>
    <lineage>
        <taxon>Bacteria</taxon>
        <taxon>Pseudomonadati</taxon>
        <taxon>Pseudomonadota</taxon>
        <taxon>Gammaproteobacteria</taxon>
        <taxon>Enterobacterales</taxon>
        <taxon>Erwiniaceae</taxon>
        <taxon>Mixta</taxon>
    </lineage>
</organism>
<gene>
    <name evidence="1" type="ORF">C2E15_03565</name>
</gene>
<dbReference type="InterPro" id="IPR032032">
    <property type="entry name" value="Tai4"/>
</dbReference>
<dbReference type="Pfam" id="PF16695">
    <property type="entry name" value="Tai4"/>
    <property type="match status" value="1"/>
</dbReference>
<proteinExistence type="predicted"/>
<dbReference type="AlphaFoldDB" id="A0A2L0ILB4"/>
<accession>A0A2L0ILB4</accession>
<name>A0A2L0ILB4_9GAMM</name>
<dbReference type="Gene3D" id="1.20.120.1620">
    <property type="match status" value="1"/>
</dbReference>
<dbReference type="InterPro" id="IPR038314">
    <property type="entry name" value="T6SS_sf"/>
</dbReference>
<dbReference type="EMBL" id="CP026377">
    <property type="protein sequence ID" value="AUX95363.1"/>
    <property type="molecule type" value="Genomic_DNA"/>
</dbReference>
<sequence length="135" mass="15690">MVIFVSTIFPSWGKNVEDGATFMKRLPYTQLIKDMALARCFAMINNNDKEMALDAALSSNAMRSWAPYNFVEGDKKINAIIDKYKDRKNNFHVEIPNNSKGYTLNCFRLYHSKELDDVVKDVITENPDHNWYQDN</sequence>
<reference evidence="1 2" key="1">
    <citation type="submission" date="2018-01" db="EMBL/GenBank/DDBJ databases">
        <title>Complete and assembled Genome of Pantoea gaviniae DSM22758T.</title>
        <authorList>
            <person name="Stevens M.J.A."/>
            <person name="Zurfluh K."/>
            <person name="Stephan R."/>
        </authorList>
    </citation>
    <scope>NUCLEOTIDE SEQUENCE [LARGE SCALE GENOMIC DNA]</scope>
    <source>
        <strain evidence="1 2">DSM 22758</strain>
    </source>
</reference>